<evidence type="ECO:0000313" key="3">
    <source>
        <dbReference type="EMBL" id="PSM38075.1"/>
    </source>
</evidence>
<dbReference type="InterPro" id="IPR013096">
    <property type="entry name" value="Cupin_2"/>
</dbReference>
<comment type="caution">
    <text evidence="3">The sequence shown here is derived from an EMBL/GenBank/DDBJ whole genome shotgun (WGS) entry which is preliminary data.</text>
</comment>
<reference evidence="3 4" key="1">
    <citation type="submission" date="2018-03" db="EMBL/GenBank/DDBJ databases">
        <title>Streptomyces dioscori sp. nov., a novel endophytic actinobacterium isolated from bulbil of Dioscorea bulbifera L.</title>
        <authorList>
            <person name="Zhikuan W."/>
        </authorList>
    </citation>
    <scope>NUCLEOTIDE SEQUENCE [LARGE SCALE GENOMIC DNA]</scope>
    <source>
        <strain evidence="3 4">A217</strain>
    </source>
</reference>
<dbReference type="EMBL" id="PYBJ01000032">
    <property type="protein sequence ID" value="PSM38075.1"/>
    <property type="molecule type" value="Genomic_DNA"/>
</dbReference>
<name>A0A2P8PVQ8_9ACTN</name>
<sequence length="169" mass="18020">MTLPRVIEPGGGPTTVVGGTPVSFLVTGDDTAGRFGLTEHRLPPRAPGAPLHFHNELTEMFYVASGDVLLTLGGERRVAGPGTFMMVPPGTSHAFGNPGTDPATLLVMFTPDGGRERYFRELGDLLNSSPEPTPEMLEELARRFDQFPAAEGLVTPEKSSGTSFDAHNE</sequence>
<dbReference type="Pfam" id="PF07883">
    <property type="entry name" value="Cupin_2"/>
    <property type="match status" value="1"/>
</dbReference>
<dbReference type="PANTHER" id="PTHR36440">
    <property type="entry name" value="PUTATIVE (AFU_ORTHOLOGUE AFUA_8G07350)-RELATED"/>
    <property type="match status" value="1"/>
</dbReference>
<evidence type="ECO:0000259" key="2">
    <source>
        <dbReference type="Pfam" id="PF07883"/>
    </source>
</evidence>
<dbReference type="SUPFAM" id="SSF51182">
    <property type="entry name" value="RmlC-like cupins"/>
    <property type="match status" value="1"/>
</dbReference>
<dbReference type="InterPro" id="IPR011051">
    <property type="entry name" value="RmlC_Cupin_sf"/>
</dbReference>
<dbReference type="InterPro" id="IPR053146">
    <property type="entry name" value="QDO-like"/>
</dbReference>
<dbReference type="InterPro" id="IPR014710">
    <property type="entry name" value="RmlC-like_jellyroll"/>
</dbReference>
<organism evidence="3 4">
    <name type="scientific">Streptomyces dioscori</name>
    <dbReference type="NCBI Taxonomy" id="2109333"/>
    <lineage>
        <taxon>Bacteria</taxon>
        <taxon>Bacillati</taxon>
        <taxon>Actinomycetota</taxon>
        <taxon>Actinomycetes</taxon>
        <taxon>Kitasatosporales</taxon>
        <taxon>Streptomycetaceae</taxon>
        <taxon>Streptomyces</taxon>
        <taxon>Streptomyces aurantiacus group</taxon>
    </lineage>
</organism>
<dbReference type="AlphaFoldDB" id="A0A2P8PVQ8"/>
<evidence type="ECO:0000256" key="1">
    <source>
        <dbReference type="SAM" id="MobiDB-lite"/>
    </source>
</evidence>
<evidence type="ECO:0000313" key="4">
    <source>
        <dbReference type="Proteomes" id="UP000240429"/>
    </source>
</evidence>
<feature type="domain" description="Cupin type-2" evidence="2">
    <location>
        <begin position="41"/>
        <end position="109"/>
    </location>
</feature>
<gene>
    <name evidence="3" type="ORF">C6Y14_39030</name>
</gene>
<protein>
    <submittedName>
        <fullName evidence="3">Cupin domain-containing protein</fullName>
    </submittedName>
</protein>
<accession>A0A2P8PVQ8</accession>
<dbReference type="PANTHER" id="PTHR36440:SF1">
    <property type="entry name" value="PUTATIVE (AFU_ORTHOLOGUE AFUA_8G07350)-RELATED"/>
    <property type="match status" value="1"/>
</dbReference>
<dbReference type="Proteomes" id="UP000240429">
    <property type="component" value="Unassembled WGS sequence"/>
</dbReference>
<dbReference type="Gene3D" id="2.60.120.10">
    <property type="entry name" value="Jelly Rolls"/>
    <property type="match status" value="1"/>
</dbReference>
<feature type="region of interest" description="Disordered" evidence="1">
    <location>
        <begin position="148"/>
        <end position="169"/>
    </location>
</feature>
<keyword evidence="4" id="KW-1185">Reference proteome</keyword>
<feature type="compositionally biased region" description="Polar residues" evidence="1">
    <location>
        <begin position="157"/>
        <end position="169"/>
    </location>
</feature>
<proteinExistence type="predicted"/>